<gene>
    <name evidence="23" type="ORF">CKAN_00292600</name>
</gene>
<dbReference type="EMBL" id="QPKB01000001">
    <property type="protein sequence ID" value="RWR74590.1"/>
    <property type="molecule type" value="Genomic_DNA"/>
</dbReference>
<dbReference type="PROSITE" id="PS50011">
    <property type="entry name" value="PROTEIN_KINASE_DOM"/>
    <property type="match status" value="2"/>
</dbReference>
<dbReference type="InterPro" id="IPR013695">
    <property type="entry name" value="WAK"/>
</dbReference>
<keyword evidence="9 18" id="KW-0547">Nucleotide-binding</keyword>
<dbReference type="PROSITE" id="PS00107">
    <property type="entry name" value="PROTEIN_KINASE_ATP"/>
    <property type="match status" value="1"/>
</dbReference>
<keyword evidence="15" id="KW-0325">Glycoprotein</keyword>
<evidence type="ECO:0000256" key="17">
    <source>
        <dbReference type="PROSITE-ProRule" id="PRU00076"/>
    </source>
</evidence>
<dbReference type="GO" id="GO:0005509">
    <property type="term" value="F:calcium ion binding"/>
    <property type="evidence" value="ECO:0007669"/>
    <property type="project" value="InterPro"/>
</dbReference>
<dbReference type="Gene3D" id="1.10.510.10">
    <property type="entry name" value="Transferase(Phosphotransferase) domain 1"/>
    <property type="match status" value="2"/>
</dbReference>
<dbReference type="InterPro" id="IPR000719">
    <property type="entry name" value="Prot_kinase_dom"/>
</dbReference>
<dbReference type="SUPFAM" id="SSF56112">
    <property type="entry name" value="Protein kinase-like (PK-like)"/>
    <property type="match status" value="2"/>
</dbReference>
<proteinExistence type="predicted"/>
<evidence type="ECO:0000256" key="20">
    <source>
        <dbReference type="SAM" id="SignalP"/>
    </source>
</evidence>
<dbReference type="GO" id="GO:0030247">
    <property type="term" value="F:polysaccharide binding"/>
    <property type="evidence" value="ECO:0007669"/>
    <property type="project" value="InterPro"/>
</dbReference>
<keyword evidence="7 20" id="KW-0732">Signal</keyword>
<evidence type="ECO:0000256" key="18">
    <source>
        <dbReference type="PROSITE-ProRule" id="PRU10141"/>
    </source>
</evidence>
<dbReference type="InterPro" id="IPR000742">
    <property type="entry name" value="EGF"/>
</dbReference>
<evidence type="ECO:0000256" key="6">
    <source>
        <dbReference type="ARBA" id="ARBA00022692"/>
    </source>
</evidence>
<evidence type="ECO:0000313" key="24">
    <source>
        <dbReference type="Proteomes" id="UP000283530"/>
    </source>
</evidence>
<evidence type="ECO:0000256" key="10">
    <source>
        <dbReference type="ARBA" id="ARBA00022777"/>
    </source>
</evidence>
<evidence type="ECO:0000256" key="7">
    <source>
        <dbReference type="ARBA" id="ARBA00022729"/>
    </source>
</evidence>
<evidence type="ECO:0000256" key="8">
    <source>
        <dbReference type="ARBA" id="ARBA00022737"/>
    </source>
</evidence>
<dbReference type="CDD" id="cd14066">
    <property type="entry name" value="STKc_IRAK"/>
    <property type="match status" value="1"/>
</dbReference>
<dbReference type="SUPFAM" id="SSF57196">
    <property type="entry name" value="EGF/Laminin"/>
    <property type="match status" value="1"/>
</dbReference>
<keyword evidence="13 19" id="KW-0472">Membrane</keyword>
<comment type="function">
    <text evidence="16">Serine/threonine-protein kinase that may function as a signaling receptor of extracellular matrix component. Binding to pectin may have significance in the control of cell expansion, morphogenesis and development.</text>
</comment>
<evidence type="ECO:0000256" key="13">
    <source>
        <dbReference type="ARBA" id="ARBA00023136"/>
    </source>
</evidence>
<evidence type="ECO:0000256" key="15">
    <source>
        <dbReference type="ARBA" id="ARBA00023180"/>
    </source>
</evidence>
<evidence type="ECO:0000313" key="23">
    <source>
        <dbReference type="EMBL" id="RWR74590.1"/>
    </source>
</evidence>
<comment type="caution">
    <text evidence="17">Lacks conserved residue(s) required for the propagation of feature annotation.</text>
</comment>
<evidence type="ECO:0000259" key="22">
    <source>
        <dbReference type="PROSITE" id="PS50026"/>
    </source>
</evidence>
<dbReference type="PANTHER" id="PTHR27005">
    <property type="entry name" value="WALL-ASSOCIATED RECEPTOR KINASE-LIKE 21"/>
    <property type="match status" value="1"/>
</dbReference>
<dbReference type="InterPro" id="IPR049883">
    <property type="entry name" value="NOTCH1_EGF-like"/>
</dbReference>
<keyword evidence="23" id="KW-0675">Receptor</keyword>
<comment type="caution">
    <text evidence="23">The sequence shown here is derived from an EMBL/GenBank/DDBJ whole genome shotgun (WGS) entry which is preliminary data.</text>
</comment>
<dbReference type="InterPro" id="IPR025287">
    <property type="entry name" value="WAK_GUB"/>
</dbReference>
<keyword evidence="10 23" id="KW-0418">Kinase</keyword>
<dbReference type="SMART" id="SM00179">
    <property type="entry name" value="EGF_CA"/>
    <property type="match status" value="1"/>
</dbReference>
<feature type="transmembrane region" description="Helical" evidence="19">
    <location>
        <begin position="722"/>
        <end position="744"/>
    </location>
</feature>
<dbReference type="InterPro" id="IPR017441">
    <property type="entry name" value="Protein_kinase_ATP_BS"/>
</dbReference>
<keyword evidence="11 18" id="KW-0067">ATP-binding</keyword>
<dbReference type="STRING" id="337451.A0A3S3M7C6"/>
<evidence type="ECO:0000256" key="3">
    <source>
        <dbReference type="ARBA" id="ARBA00022536"/>
    </source>
</evidence>
<dbReference type="PROSITE" id="PS01187">
    <property type="entry name" value="EGF_CA"/>
    <property type="match status" value="1"/>
</dbReference>
<keyword evidence="12 19" id="KW-1133">Transmembrane helix</keyword>
<dbReference type="InterPro" id="IPR045274">
    <property type="entry name" value="WAK-like"/>
</dbReference>
<dbReference type="SMART" id="SM00220">
    <property type="entry name" value="S_TKc"/>
    <property type="match status" value="1"/>
</dbReference>
<dbReference type="Gene3D" id="3.30.200.20">
    <property type="entry name" value="Phosphorylase Kinase, domain 1"/>
    <property type="match status" value="2"/>
</dbReference>
<reference evidence="23 24" key="1">
    <citation type="journal article" date="2019" name="Nat. Plants">
        <title>Stout camphor tree genome fills gaps in understanding of flowering plant genome evolution.</title>
        <authorList>
            <person name="Chaw S.M."/>
            <person name="Liu Y.C."/>
            <person name="Wu Y.W."/>
            <person name="Wang H.Y."/>
            <person name="Lin C.I."/>
            <person name="Wu C.S."/>
            <person name="Ke H.M."/>
            <person name="Chang L.Y."/>
            <person name="Hsu C.Y."/>
            <person name="Yang H.T."/>
            <person name="Sudianto E."/>
            <person name="Hsu M.H."/>
            <person name="Wu K.P."/>
            <person name="Wang L.N."/>
            <person name="Leebens-Mack J.H."/>
            <person name="Tsai I.J."/>
        </authorList>
    </citation>
    <scope>NUCLEOTIDE SEQUENCE [LARGE SCALE GENOMIC DNA]</scope>
    <source>
        <strain evidence="24">cv. Chaw 1501</strain>
        <tissue evidence="23">Young leaves</tissue>
    </source>
</reference>
<evidence type="ECO:0000256" key="5">
    <source>
        <dbReference type="ARBA" id="ARBA00022679"/>
    </source>
</evidence>
<keyword evidence="2" id="KW-0723">Serine/threonine-protein kinase</keyword>
<feature type="domain" description="Protein kinase" evidence="21">
    <location>
        <begin position="792"/>
        <end position="994"/>
    </location>
</feature>
<dbReference type="OrthoDB" id="4062651at2759"/>
<dbReference type="PROSITE" id="PS50026">
    <property type="entry name" value="EGF_3"/>
    <property type="match status" value="1"/>
</dbReference>
<feature type="domain" description="EGF-like" evidence="22">
    <location>
        <begin position="286"/>
        <end position="322"/>
    </location>
</feature>
<dbReference type="GO" id="GO:0007166">
    <property type="term" value="P:cell surface receptor signaling pathway"/>
    <property type="evidence" value="ECO:0007669"/>
    <property type="project" value="InterPro"/>
</dbReference>
<evidence type="ECO:0000256" key="1">
    <source>
        <dbReference type="ARBA" id="ARBA00004479"/>
    </source>
</evidence>
<dbReference type="Pfam" id="PF13947">
    <property type="entry name" value="GUB_WAK_bind"/>
    <property type="match status" value="1"/>
</dbReference>
<dbReference type="CDD" id="cd00054">
    <property type="entry name" value="EGF_CA"/>
    <property type="match status" value="1"/>
</dbReference>
<accession>A0A3S3M7C6</accession>
<sequence length="994" mass="111632">MALPWLVRVCFWCLSLATISSSSSSSMNSNCQTSCGNISIPYPFGMGQDPTCFRNKDFIVTCNYSVTPPKAILWGEEVLDISLQGQLRARMSIQWDCYSKSGHRTNNLGYGHTFRDAPCTISNTRNKLTAIGCDTQAYMWGDPYTNFVGNDVRFGCMASCWNTTSVINGSCTGIGCCQASIPAGLNVFEVEIRSFNHHRNVWRFNPCSYAFLADNNFNFSFSVSDLLKTNFRDRNKDVPVVLDWVAGNETCQEATRNKTDYACLSKNGECSDSNNGPGYRCSCSHDINECQTGNNSCKQICSNKPGSYECKCRKGYKGDGWNNGTGCIAEGIPILNVTLGTSSCLLFLLIASTWTYWLWRKRRSIKLKEKFFQQNGGLMLQQKISTRRGDTFKIFTTKELERATNNYNAGTIVGRGGFGIVYKGVLPNNQIVAIKKSKLVDASQIEQFINELDILSQVNHRNVVKLLGCCLEDQVPILVYEFVSNGTLYHHIHEAGHLPSISLENRLRIASEIAEALAYLHSAASIPIFHRDVKTANILLDDNFTAKVADFGVSRLVPIDHTQITTLVQGTWGYLDPECFQTGKLTDKSDVYSFGVVLVELLTGEKAVCLNRSQEKNLAMYFVDSMKENHLFQTLEGRIRNEASEEQLMAVAQIAMKCLKFKGEERPTMKEVVVNLLGLRGFQAHPLINNKDNERLVCETSQGCTEDAGGQYSIESKFDISLTLGLGLSLLFLLIASTWTYWIWRKRKSMKLKEKFFHQYGGLMLQQKLRYRWGDAFKIFSIEELERATNNYNANDVVGQGGFDVVYKGVLPNNRIVAIKKSKLVDASRIEQFINEHNILSQVNQRNVVKLLGCCLENQVPILLYEFISNETLYHPIHETGHLPSISLENRLNISEALAYLHSATSMPIFHRDIKSTNILLDNNLTAKESGVSRLVPIDHTQITTLVQGTWGYLSLECFQIGKLIDKSNVYSFVVVLVELLIGEKPLCLNNTEK</sequence>
<evidence type="ECO:0000256" key="11">
    <source>
        <dbReference type="ARBA" id="ARBA00022840"/>
    </source>
</evidence>
<keyword evidence="4" id="KW-0597">Phosphoprotein</keyword>
<dbReference type="InterPro" id="IPR008271">
    <property type="entry name" value="Ser/Thr_kinase_AS"/>
</dbReference>
<keyword evidence="5" id="KW-0808">Transferase</keyword>
<organism evidence="23 24">
    <name type="scientific">Cinnamomum micranthum f. kanehirae</name>
    <dbReference type="NCBI Taxonomy" id="337451"/>
    <lineage>
        <taxon>Eukaryota</taxon>
        <taxon>Viridiplantae</taxon>
        <taxon>Streptophyta</taxon>
        <taxon>Embryophyta</taxon>
        <taxon>Tracheophyta</taxon>
        <taxon>Spermatophyta</taxon>
        <taxon>Magnoliopsida</taxon>
        <taxon>Magnoliidae</taxon>
        <taxon>Laurales</taxon>
        <taxon>Lauraceae</taxon>
        <taxon>Cinnamomum</taxon>
    </lineage>
</organism>
<feature type="domain" description="Protein kinase" evidence="21">
    <location>
        <begin position="407"/>
        <end position="688"/>
    </location>
</feature>
<evidence type="ECO:0000256" key="12">
    <source>
        <dbReference type="ARBA" id="ARBA00022989"/>
    </source>
</evidence>
<feature type="chain" id="PRO_5018593420" evidence="20">
    <location>
        <begin position="25"/>
        <end position="994"/>
    </location>
</feature>
<dbReference type="InterPro" id="IPR001245">
    <property type="entry name" value="Ser-Thr/Tyr_kinase_cat_dom"/>
</dbReference>
<dbReference type="GO" id="GO:0004674">
    <property type="term" value="F:protein serine/threonine kinase activity"/>
    <property type="evidence" value="ECO:0007669"/>
    <property type="project" value="UniProtKB-KW"/>
</dbReference>
<evidence type="ECO:0000256" key="4">
    <source>
        <dbReference type="ARBA" id="ARBA00022553"/>
    </source>
</evidence>
<dbReference type="Pfam" id="PF00069">
    <property type="entry name" value="Pkinase"/>
    <property type="match status" value="1"/>
</dbReference>
<feature type="signal peptide" evidence="20">
    <location>
        <begin position="1"/>
        <end position="24"/>
    </location>
</feature>
<keyword evidence="14" id="KW-1015">Disulfide bond</keyword>
<dbReference type="GO" id="GO:0005524">
    <property type="term" value="F:ATP binding"/>
    <property type="evidence" value="ECO:0007669"/>
    <property type="project" value="UniProtKB-UniRule"/>
</dbReference>
<evidence type="ECO:0000256" key="14">
    <source>
        <dbReference type="ARBA" id="ARBA00023157"/>
    </source>
</evidence>
<dbReference type="PANTHER" id="PTHR27005:SF283">
    <property type="entry name" value="OS02G0633066 PROTEIN"/>
    <property type="match status" value="1"/>
</dbReference>
<dbReference type="FunFam" id="2.10.25.10:FF:000038">
    <property type="entry name" value="Fibrillin 2"/>
    <property type="match status" value="1"/>
</dbReference>
<dbReference type="Pfam" id="PF07714">
    <property type="entry name" value="PK_Tyr_Ser-Thr"/>
    <property type="match status" value="1"/>
</dbReference>
<keyword evidence="3 17" id="KW-0245">EGF-like domain</keyword>
<feature type="transmembrane region" description="Helical" evidence="19">
    <location>
        <begin position="337"/>
        <end position="359"/>
    </location>
</feature>
<evidence type="ECO:0000256" key="2">
    <source>
        <dbReference type="ARBA" id="ARBA00022527"/>
    </source>
</evidence>
<evidence type="ECO:0000256" key="16">
    <source>
        <dbReference type="ARBA" id="ARBA00058961"/>
    </source>
</evidence>
<evidence type="ECO:0000256" key="9">
    <source>
        <dbReference type="ARBA" id="ARBA00022741"/>
    </source>
</evidence>
<keyword evidence="24" id="KW-1185">Reference proteome</keyword>
<dbReference type="FunFam" id="3.30.200.20:FF:000043">
    <property type="entry name" value="Wall-associated receptor kinase 2"/>
    <property type="match status" value="1"/>
</dbReference>
<dbReference type="InterPro" id="IPR011009">
    <property type="entry name" value="Kinase-like_dom_sf"/>
</dbReference>
<dbReference type="GO" id="GO:0005886">
    <property type="term" value="C:plasma membrane"/>
    <property type="evidence" value="ECO:0007669"/>
    <property type="project" value="TreeGrafter"/>
</dbReference>
<dbReference type="InterPro" id="IPR001881">
    <property type="entry name" value="EGF-like_Ca-bd_dom"/>
</dbReference>
<dbReference type="InterPro" id="IPR018097">
    <property type="entry name" value="EGF_Ca-bd_CS"/>
</dbReference>
<comment type="subcellular location">
    <subcellularLocation>
        <location evidence="1">Membrane</location>
        <topology evidence="1">Single-pass type I membrane protein</topology>
    </subcellularLocation>
</comment>
<dbReference type="PROSITE" id="PS00108">
    <property type="entry name" value="PROTEIN_KINASE_ST"/>
    <property type="match status" value="2"/>
</dbReference>
<dbReference type="AlphaFoldDB" id="A0A3S3M7C6"/>
<dbReference type="Pfam" id="PF07645">
    <property type="entry name" value="EGF_CA"/>
    <property type="match status" value="1"/>
</dbReference>
<dbReference type="FunFam" id="1.10.510.10:FF:000084">
    <property type="entry name" value="Wall-associated receptor kinase 2"/>
    <property type="match status" value="1"/>
</dbReference>
<protein>
    <submittedName>
        <fullName evidence="23">Wall-associated receptor kinase 2-like protein</fullName>
    </submittedName>
</protein>
<feature type="binding site" evidence="18">
    <location>
        <position position="436"/>
    </location>
    <ligand>
        <name>ATP</name>
        <dbReference type="ChEBI" id="CHEBI:30616"/>
    </ligand>
</feature>
<dbReference type="PROSITE" id="PS00010">
    <property type="entry name" value="ASX_HYDROXYL"/>
    <property type="match status" value="1"/>
</dbReference>
<evidence type="ECO:0000256" key="19">
    <source>
        <dbReference type="SAM" id="Phobius"/>
    </source>
</evidence>
<keyword evidence="6 19" id="KW-0812">Transmembrane</keyword>
<dbReference type="InterPro" id="IPR000152">
    <property type="entry name" value="EGF-type_Asp/Asn_hydroxyl_site"/>
</dbReference>
<dbReference type="SMART" id="SM00181">
    <property type="entry name" value="EGF"/>
    <property type="match status" value="1"/>
</dbReference>
<evidence type="ECO:0000259" key="21">
    <source>
        <dbReference type="PROSITE" id="PS50011"/>
    </source>
</evidence>
<name>A0A3S3M7C6_9MAGN</name>
<dbReference type="Proteomes" id="UP000283530">
    <property type="component" value="Unassembled WGS sequence"/>
</dbReference>
<dbReference type="Gene3D" id="2.10.25.10">
    <property type="entry name" value="Laminin"/>
    <property type="match status" value="1"/>
</dbReference>
<dbReference type="Pfam" id="PF08488">
    <property type="entry name" value="WAK"/>
    <property type="match status" value="1"/>
</dbReference>
<keyword evidence="8" id="KW-0677">Repeat</keyword>